<evidence type="ECO:0000313" key="4">
    <source>
        <dbReference type="Proteomes" id="UP000256269"/>
    </source>
</evidence>
<sequence length="192" mass="20831">MREPRSRTALLAVLVVAVAFSLPAAASRADARGVNGPALSTLPSHTAFAQRPHPYTFIIVARHSVKCLEVADASVDNGANVVQRTCDESLNQQWSFLYLENNRYLMVARHSHKCLEVADASLEDGANVVQSTCNGGANQQWSFYHVGGNSYLAVARHSHKCLEVADASLEDGANVDQWTCDGGTNQQWSLGY</sequence>
<organism evidence="3 4">
    <name type="scientific">Kutzneria buriramensis</name>
    <dbReference type="NCBI Taxonomy" id="1045776"/>
    <lineage>
        <taxon>Bacteria</taxon>
        <taxon>Bacillati</taxon>
        <taxon>Actinomycetota</taxon>
        <taxon>Actinomycetes</taxon>
        <taxon>Pseudonocardiales</taxon>
        <taxon>Pseudonocardiaceae</taxon>
        <taxon>Kutzneria</taxon>
    </lineage>
</organism>
<evidence type="ECO:0000313" key="3">
    <source>
        <dbReference type="EMBL" id="REH52030.1"/>
    </source>
</evidence>
<protein>
    <submittedName>
        <fullName evidence="3">Ricin-type beta-trefoil lectin protein</fullName>
    </submittedName>
</protein>
<dbReference type="CDD" id="cd00161">
    <property type="entry name" value="beta-trefoil_Ricin-like"/>
    <property type="match status" value="1"/>
</dbReference>
<dbReference type="SMART" id="SM00458">
    <property type="entry name" value="RICIN"/>
    <property type="match status" value="1"/>
</dbReference>
<dbReference type="GO" id="GO:0030246">
    <property type="term" value="F:carbohydrate binding"/>
    <property type="evidence" value="ECO:0007669"/>
    <property type="project" value="UniProtKB-KW"/>
</dbReference>
<dbReference type="RefSeq" id="WP_116174305.1">
    <property type="nucleotide sequence ID" value="NZ_CP144375.1"/>
</dbReference>
<name>A0A3E0I0G8_9PSEU</name>
<dbReference type="OrthoDB" id="5381276at2"/>
<dbReference type="PROSITE" id="PS50231">
    <property type="entry name" value="RICIN_B_LECTIN"/>
    <property type="match status" value="1"/>
</dbReference>
<feature type="chain" id="PRO_5038880677" evidence="1">
    <location>
        <begin position="27"/>
        <end position="192"/>
    </location>
</feature>
<dbReference type="EMBL" id="QUNO01000003">
    <property type="protein sequence ID" value="REH52030.1"/>
    <property type="molecule type" value="Genomic_DNA"/>
</dbReference>
<keyword evidence="3" id="KW-0430">Lectin</keyword>
<reference evidence="3 4" key="1">
    <citation type="submission" date="2018-08" db="EMBL/GenBank/DDBJ databases">
        <title>Genomic Encyclopedia of Archaeal and Bacterial Type Strains, Phase II (KMG-II): from individual species to whole genera.</title>
        <authorList>
            <person name="Goeker M."/>
        </authorList>
    </citation>
    <scope>NUCLEOTIDE SEQUENCE [LARGE SCALE GENOMIC DNA]</scope>
    <source>
        <strain evidence="3 4">DSM 45791</strain>
    </source>
</reference>
<dbReference type="AlphaFoldDB" id="A0A3E0I0G8"/>
<keyword evidence="4" id="KW-1185">Reference proteome</keyword>
<dbReference type="InterPro" id="IPR035992">
    <property type="entry name" value="Ricin_B-like_lectins"/>
</dbReference>
<dbReference type="Pfam" id="PF00652">
    <property type="entry name" value="Ricin_B_lectin"/>
    <property type="match status" value="1"/>
</dbReference>
<feature type="signal peptide" evidence="1">
    <location>
        <begin position="1"/>
        <end position="26"/>
    </location>
</feature>
<feature type="domain" description="Ricin B lectin" evidence="2">
    <location>
        <begin position="54"/>
        <end position="191"/>
    </location>
</feature>
<dbReference type="Proteomes" id="UP000256269">
    <property type="component" value="Unassembled WGS sequence"/>
</dbReference>
<evidence type="ECO:0000259" key="2">
    <source>
        <dbReference type="SMART" id="SM00458"/>
    </source>
</evidence>
<proteinExistence type="predicted"/>
<accession>A0A3E0I0G8</accession>
<dbReference type="SUPFAM" id="SSF50370">
    <property type="entry name" value="Ricin B-like lectins"/>
    <property type="match status" value="1"/>
</dbReference>
<keyword evidence="1" id="KW-0732">Signal</keyword>
<dbReference type="InterPro" id="IPR000772">
    <property type="entry name" value="Ricin_B_lectin"/>
</dbReference>
<comment type="caution">
    <text evidence="3">The sequence shown here is derived from an EMBL/GenBank/DDBJ whole genome shotgun (WGS) entry which is preliminary data.</text>
</comment>
<gene>
    <name evidence="3" type="ORF">BCF44_103479</name>
</gene>
<dbReference type="Gene3D" id="2.80.10.50">
    <property type="match status" value="1"/>
</dbReference>
<evidence type="ECO:0000256" key="1">
    <source>
        <dbReference type="SAM" id="SignalP"/>
    </source>
</evidence>